<dbReference type="InterPro" id="IPR020785">
    <property type="entry name" value="Ribosomal_uL11_CS"/>
</dbReference>
<dbReference type="InterPro" id="IPR000911">
    <property type="entry name" value="Ribosomal_uL11"/>
</dbReference>
<evidence type="ECO:0000313" key="12">
    <source>
        <dbReference type="EMBL" id="PIZ94246.1"/>
    </source>
</evidence>
<dbReference type="GO" id="GO:0003735">
    <property type="term" value="F:structural constituent of ribosome"/>
    <property type="evidence" value="ECO:0007669"/>
    <property type="project" value="InterPro"/>
</dbReference>
<evidence type="ECO:0000256" key="4">
    <source>
        <dbReference type="ARBA" id="ARBA00022884"/>
    </source>
</evidence>
<dbReference type="AlphaFoldDB" id="A0A2M7V6F0"/>
<evidence type="ECO:0000256" key="9">
    <source>
        <dbReference type="RuleBase" id="RU003979"/>
    </source>
</evidence>
<dbReference type="Pfam" id="PF00298">
    <property type="entry name" value="Ribosomal_L11"/>
    <property type="match status" value="1"/>
</dbReference>
<dbReference type="FunFam" id="1.10.10.250:FF:000001">
    <property type="entry name" value="50S ribosomal protein L11"/>
    <property type="match status" value="1"/>
</dbReference>
<dbReference type="InterPro" id="IPR006519">
    <property type="entry name" value="Ribosomal_uL11_bac-typ"/>
</dbReference>
<evidence type="ECO:0000256" key="5">
    <source>
        <dbReference type="ARBA" id="ARBA00022980"/>
    </source>
</evidence>
<comment type="subunit">
    <text evidence="7">Part of the ribosomal stalk of the 50S ribosomal subunit. Interacts with L10 and the large rRNA to form the base of the stalk. L10 forms an elongated spine to which L12 dimers bind in a sequential fashion forming a multimeric L10(L12)X complex.</text>
</comment>
<evidence type="ECO:0000259" key="10">
    <source>
        <dbReference type="Pfam" id="PF00298"/>
    </source>
</evidence>
<evidence type="ECO:0000256" key="6">
    <source>
        <dbReference type="ARBA" id="ARBA00023274"/>
    </source>
</evidence>
<dbReference type="CDD" id="cd00349">
    <property type="entry name" value="Ribosomal_L11"/>
    <property type="match status" value="1"/>
</dbReference>
<evidence type="ECO:0000256" key="7">
    <source>
        <dbReference type="HAMAP-Rule" id="MF_00736"/>
    </source>
</evidence>
<keyword evidence="2 7" id="KW-0488">Methylation</keyword>
<organism evidence="12 13">
    <name type="scientific">Candidatus Magasanikbacteria bacterium CG_4_10_14_0_2_um_filter_37_12</name>
    <dbReference type="NCBI Taxonomy" id="1974637"/>
    <lineage>
        <taxon>Bacteria</taxon>
        <taxon>Candidatus Magasanikiibacteriota</taxon>
    </lineage>
</organism>
<dbReference type="SUPFAM" id="SSF46906">
    <property type="entry name" value="Ribosomal protein L11, C-terminal domain"/>
    <property type="match status" value="1"/>
</dbReference>
<feature type="domain" description="Large ribosomal subunit protein uL11 N-terminal" evidence="11">
    <location>
        <begin position="9"/>
        <end position="66"/>
    </location>
</feature>
<comment type="function">
    <text evidence="7 9">Forms part of the ribosomal stalk which helps the ribosome interact with GTP-bound translation factors.</text>
</comment>
<evidence type="ECO:0000256" key="2">
    <source>
        <dbReference type="ARBA" id="ARBA00022481"/>
    </source>
</evidence>
<dbReference type="EMBL" id="PFPK01000047">
    <property type="protein sequence ID" value="PIZ94246.1"/>
    <property type="molecule type" value="Genomic_DNA"/>
</dbReference>
<keyword evidence="6 7" id="KW-0687">Ribonucleoprotein</keyword>
<dbReference type="GO" id="GO:0006412">
    <property type="term" value="P:translation"/>
    <property type="evidence" value="ECO:0007669"/>
    <property type="project" value="UniProtKB-UniRule"/>
</dbReference>
<accession>A0A2M7V6F0</accession>
<dbReference type="Pfam" id="PF03946">
    <property type="entry name" value="Ribosomal_L11_N"/>
    <property type="match status" value="1"/>
</dbReference>
<keyword evidence="4 7" id="KW-0694">RNA-binding</keyword>
<dbReference type="GO" id="GO:0022625">
    <property type="term" value="C:cytosolic large ribosomal subunit"/>
    <property type="evidence" value="ECO:0007669"/>
    <property type="project" value="TreeGrafter"/>
</dbReference>
<dbReference type="SMART" id="SM00649">
    <property type="entry name" value="RL11"/>
    <property type="match status" value="1"/>
</dbReference>
<keyword evidence="5 7" id="KW-0689">Ribosomal protein</keyword>
<comment type="caution">
    <text evidence="12">The sequence shown here is derived from an EMBL/GenBank/DDBJ whole genome shotgun (WGS) entry which is preliminary data.</text>
</comment>
<evidence type="ECO:0000313" key="13">
    <source>
        <dbReference type="Proteomes" id="UP000228568"/>
    </source>
</evidence>
<proteinExistence type="inferred from homology"/>
<dbReference type="HAMAP" id="MF_00736">
    <property type="entry name" value="Ribosomal_uL11"/>
    <property type="match status" value="1"/>
</dbReference>
<dbReference type="InterPro" id="IPR036796">
    <property type="entry name" value="Ribosomal_uL11_N_sf"/>
</dbReference>
<dbReference type="NCBIfam" id="TIGR01632">
    <property type="entry name" value="L11_bact"/>
    <property type="match status" value="1"/>
</dbReference>
<evidence type="ECO:0000256" key="1">
    <source>
        <dbReference type="ARBA" id="ARBA00010537"/>
    </source>
</evidence>
<keyword evidence="3 7" id="KW-0699">rRNA-binding</keyword>
<dbReference type="PANTHER" id="PTHR11661">
    <property type="entry name" value="60S RIBOSOMAL PROTEIN L12"/>
    <property type="match status" value="1"/>
</dbReference>
<comment type="PTM">
    <text evidence="7 9">One or more lysine residues are methylated.</text>
</comment>
<dbReference type="InterPro" id="IPR020784">
    <property type="entry name" value="Ribosomal_uL11_N"/>
</dbReference>
<dbReference type="PROSITE" id="PS00359">
    <property type="entry name" value="RIBOSOMAL_L11"/>
    <property type="match status" value="1"/>
</dbReference>
<dbReference type="SUPFAM" id="SSF54747">
    <property type="entry name" value="Ribosomal L11/L12e N-terminal domain"/>
    <property type="match status" value="1"/>
</dbReference>
<evidence type="ECO:0000256" key="8">
    <source>
        <dbReference type="RuleBase" id="RU003978"/>
    </source>
</evidence>
<dbReference type="InterPro" id="IPR020783">
    <property type="entry name" value="Ribosomal_uL11_C"/>
</dbReference>
<dbReference type="PANTHER" id="PTHR11661:SF1">
    <property type="entry name" value="LARGE RIBOSOMAL SUBUNIT PROTEIN UL11M"/>
    <property type="match status" value="1"/>
</dbReference>
<evidence type="ECO:0000259" key="11">
    <source>
        <dbReference type="Pfam" id="PF03946"/>
    </source>
</evidence>
<comment type="similarity">
    <text evidence="1 7 8">Belongs to the universal ribosomal protein uL11 family.</text>
</comment>
<dbReference type="InterPro" id="IPR036769">
    <property type="entry name" value="Ribosomal_uL11_C_sf"/>
</dbReference>
<dbReference type="Proteomes" id="UP000228568">
    <property type="component" value="Unassembled WGS sequence"/>
</dbReference>
<gene>
    <name evidence="7 12" type="primary">rplK</name>
    <name evidence="12" type="ORF">COX81_03990</name>
</gene>
<name>A0A2M7V6F0_9BACT</name>
<protein>
    <recommendedName>
        <fullName evidence="7">Large ribosomal subunit protein uL11</fullName>
    </recommendedName>
</protein>
<feature type="domain" description="Large ribosomal subunit protein uL11 C-terminal" evidence="10">
    <location>
        <begin position="71"/>
        <end position="139"/>
    </location>
</feature>
<reference evidence="13" key="1">
    <citation type="submission" date="2017-09" db="EMBL/GenBank/DDBJ databases">
        <title>Depth-based differentiation of microbial function through sediment-hosted aquifers and enrichment of novel symbionts in the deep terrestrial subsurface.</title>
        <authorList>
            <person name="Probst A.J."/>
            <person name="Ladd B."/>
            <person name="Jarett J.K."/>
            <person name="Geller-Mcgrath D.E."/>
            <person name="Sieber C.M.K."/>
            <person name="Emerson J.B."/>
            <person name="Anantharaman K."/>
            <person name="Thomas B.C."/>
            <person name="Malmstrom R."/>
            <person name="Stieglmeier M."/>
            <person name="Klingl A."/>
            <person name="Woyke T."/>
            <person name="Ryan C.M."/>
            <person name="Banfield J.F."/>
        </authorList>
    </citation>
    <scope>NUCLEOTIDE SEQUENCE [LARGE SCALE GENOMIC DNA]</scope>
</reference>
<dbReference type="Gene3D" id="1.10.10.250">
    <property type="entry name" value="Ribosomal protein L11, C-terminal domain"/>
    <property type="match status" value="1"/>
</dbReference>
<evidence type="ECO:0000256" key="3">
    <source>
        <dbReference type="ARBA" id="ARBA00022730"/>
    </source>
</evidence>
<dbReference type="Gene3D" id="3.30.1550.10">
    <property type="entry name" value="Ribosomal protein L11/L12, N-terminal domain"/>
    <property type="match status" value="1"/>
</dbReference>
<dbReference type="GO" id="GO:0070180">
    <property type="term" value="F:large ribosomal subunit rRNA binding"/>
    <property type="evidence" value="ECO:0007669"/>
    <property type="project" value="UniProtKB-UniRule"/>
</dbReference>
<sequence length="140" mass="14880">MAKKLLTQIKLQIIGGAANPAPPVGPALGQHGLNIQDFCTQFNNATADKKGDVVPVVINVYADRTFDFITKVAPASSLIMKAAGIKKGSGNPLKEKVAKITKAQVRDIAEKKMPDLNANDIEAAMKIIEGTARQMGVQVE</sequence>